<proteinExistence type="predicted"/>
<dbReference type="AlphaFoldDB" id="A0A2R7YW60"/>
<evidence type="ECO:0000313" key="2">
    <source>
        <dbReference type="Proteomes" id="UP000244867"/>
    </source>
</evidence>
<comment type="caution">
    <text evidence="1">The sequence shown here is derived from an EMBL/GenBank/DDBJ whole genome shotgun (WGS) entry which is preliminary data.</text>
</comment>
<keyword evidence="2" id="KW-1185">Reference proteome</keyword>
<name>A0A2R7YW60_9ACTN</name>
<evidence type="ECO:0008006" key="3">
    <source>
        <dbReference type="Google" id="ProtNLM"/>
    </source>
</evidence>
<dbReference type="Proteomes" id="UP000244867">
    <property type="component" value="Unassembled WGS sequence"/>
</dbReference>
<sequence>MALVALAVWRVGSDEPYRADLSPRTAAPTARAGAAASVTQELVRALAAGDADAAADLAPAGDDRARALLGAVAHNARDLRLTDLSARYVDEVGAVSSDGSWTAALDLTWALDGFDQQPARAEVLAHFAPDGQGVAVTDLGGGDRISPTWLRGRLAVRRTPDVLVMAGGDQASREARGYLQRVRRAIPVVRRVLPGWRPAVVVEVPASPLELDHALGVAEGTYTDIAAVTAAADGDPRAGGPVRVFVNPVVTGRLRGAGAQVVISHELTHVATDATTAAPDPWLQEGFADYVALRDVDLPVTTTAGRAIASVRRDGVPDGLPGPADFDTSATDLEAAYELAWLACVEIAAEAGERGLVRVYRAAAGGASTTQALGTVGLTRAEVLRGWQESLSRLAS</sequence>
<accession>A0A2R7YW60</accession>
<reference evidence="1 2" key="1">
    <citation type="submission" date="2018-03" db="EMBL/GenBank/DDBJ databases">
        <authorList>
            <person name="Keele B.F."/>
        </authorList>
    </citation>
    <scope>NUCLEOTIDE SEQUENCE [LARGE SCALE GENOMIC DNA]</scope>
    <source>
        <strain evidence="1 2">IB-3</strain>
    </source>
</reference>
<dbReference type="EMBL" id="PYXZ01000005">
    <property type="protein sequence ID" value="PUA80615.1"/>
    <property type="molecule type" value="Genomic_DNA"/>
</dbReference>
<gene>
    <name evidence="1" type="ORF">C7S10_12715</name>
</gene>
<evidence type="ECO:0000313" key="1">
    <source>
        <dbReference type="EMBL" id="PUA80615.1"/>
    </source>
</evidence>
<protein>
    <recommendedName>
        <fullName evidence="3">Peptidase MA-like domain-containing protein</fullName>
    </recommendedName>
</protein>
<organism evidence="1 2">
    <name type="scientific">Nocardioides currus</name>
    <dbReference type="NCBI Taxonomy" id="2133958"/>
    <lineage>
        <taxon>Bacteria</taxon>
        <taxon>Bacillati</taxon>
        <taxon>Actinomycetota</taxon>
        <taxon>Actinomycetes</taxon>
        <taxon>Propionibacteriales</taxon>
        <taxon>Nocardioidaceae</taxon>
        <taxon>Nocardioides</taxon>
    </lineage>
</organism>